<feature type="non-terminal residue" evidence="1">
    <location>
        <position position="1"/>
    </location>
</feature>
<comment type="caution">
    <text evidence="1">The sequence shown here is derived from an EMBL/GenBank/DDBJ whole genome shotgun (WGS) entry which is preliminary data.</text>
</comment>
<gene>
    <name evidence="1" type="ORF">F5148DRAFT_972809</name>
</gene>
<dbReference type="EMBL" id="JAGFNK010000005">
    <property type="protein sequence ID" value="KAI9512928.1"/>
    <property type="molecule type" value="Genomic_DNA"/>
</dbReference>
<name>A0ACC0UMP5_9AGAM</name>
<evidence type="ECO:0000313" key="1">
    <source>
        <dbReference type="EMBL" id="KAI9512928.1"/>
    </source>
</evidence>
<dbReference type="Proteomes" id="UP001207468">
    <property type="component" value="Unassembled WGS sequence"/>
</dbReference>
<reference evidence="1" key="1">
    <citation type="submission" date="2021-03" db="EMBL/GenBank/DDBJ databases">
        <title>Evolutionary priming and transition to the ectomycorrhizal habit in an iconic lineage of mushroom-forming fungi: is preadaptation a requirement?</title>
        <authorList>
            <consortium name="DOE Joint Genome Institute"/>
            <person name="Looney B.P."/>
            <person name="Miyauchi S."/>
            <person name="Morin E."/>
            <person name="Drula E."/>
            <person name="Courty P.E."/>
            <person name="Chicoki N."/>
            <person name="Fauchery L."/>
            <person name="Kohler A."/>
            <person name="Kuo A."/>
            <person name="LaButti K."/>
            <person name="Pangilinan J."/>
            <person name="Lipzen A."/>
            <person name="Riley R."/>
            <person name="Andreopoulos W."/>
            <person name="He G."/>
            <person name="Johnson J."/>
            <person name="Barry K.W."/>
            <person name="Grigoriev I.V."/>
            <person name="Nagy L."/>
            <person name="Hibbett D."/>
            <person name="Henrissat B."/>
            <person name="Matheny P.B."/>
            <person name="Labbe J."/>
            <person name="Martin A.F."/>
        </authorList>
    </citation>
    <scope>NUCLEOTIDE SEQUENCE</scope>
    <source>
        <strain evidence="1">BPL698</strain>
    </source>
</reference>
<organism evidence="1 2">
    <name type="scientific">Russula earlei</name>
    <dbReference type="NCBI Taxonomy" id="71964"/>
    <lineage>
        <taxon>Eukaryota</taxon>
        <taxon>Fungi</taxon>
        <taxon>Dikarya</taxon>
        <taxon>Basidiomycota</taxon>
        <taxon>Agaricomycotina</taxon>
        <taxon>Agaricomycetes</taxon>
        <taxon>Russulales</taxon>
        <taxon>Russulaceae</taxon>
        <taxon>Russula</taxon>
    </lineage>
</organism>
<protein>
    <submittedName>
        <fullName evidence="1">Uncharacterized protein</fullName>
    </submittedName>
</protein>
<accession>A0ACC0UMP5</accession>
<keyword evidence="2" id="KW-1185">Reference proteome</keyword>
<proteinExistence type="predicted"/>
<sequence>LLVLEEVLAKHIKPIFQANPHPSLNCETGRKLPRTAGGHAAAQDAYEVQVWKENPGIGNALLWCLKSNRCERTEFYERLWYLVVPPVMTLLDDFEAKYKLFGIQIVNTMLEHVPIPLLTRTGISELILDSLSRALTFLHSPYTPAILRTAIPAAVDLIKRTTESGSEQRFTKLCALLGGNVIGSVWMYGSEDADAVEASVDVLPVVVRALGIGATRYLKALVPQLTHPLHPIPYKKPRITLQISSLRALETVIQECDHRIENWKGTIVEAVAKCWVMIWDTKMDEGAFQS</sequence>
<evidence type="ECO:0000313" key="2">
    <source>
        <dbReference type="Proteomes" id="UP001207468"/>
    </source>
</evidence>